<reference evidence="1 2" key="1">
    <citation type="submission" date="2016-08" db="EMBL/GenBank/DDBJ databases">
        <authorList>
            <person name="Seilhamer J.J."/>
        </authorList>
    </citation>
    <scope>NUCLEOTIDE SEQUENCE [LARGE SCALE GENOMIC DNA]</scope>
    <source>
        <strain evidence="1">Buetzberg</strain>
    </source>
</reference>
<dbReference type="Proteomes" id="UP000094707">
    <property type="component" value="Chromosome I"/>
</dbReference>
<evidence type="ECO:0008006" key="3">
    <source>
        <dbReference type="Google" id="ProtNLM"/>
    </source>
</evidence>
<evidence type="ECO:0000313" key="2">
    <source>
        <dbReference type="Proteomes" id="UP000094707"/>
    </source>
</evidence>
<organism evidence="1 2">
    <name type="scientific">Methanobacterium congolense</name>
    <dbReference type="NCBI Taxonomy" id="118062"/>
    <lineage>
        <taxon>Archaea</taxon>
        <taxon>Methanobacteriati</taxon>
        <taxon>Methanobacteriota</taxon>
        <taxon>Methanomada group</taxon>
        <taxon>Methanobacteria</taxon>
        <taxon>Methanobacteriales</taxon>
        <taxon>Methanobacteriaceae</taxon>
        <taxon>Methanobacterium</taxon>
    </lineage>
</organism>
<sequence>MSSSEKQDLLKTITMKELREICKVNGLKGYSKYKHNELIKFAAENLKISLPKLKATVEELSEQRLVSKIKDSEDYVLRKVVNIESYDNELITATVGNHKLKLYNFGTEDFSYLCDGKCPEYIYRVKHGRSPFCKHYPAVIAELIYEEKLDPTLTQPNFISGQRLEAVQEIVEKRRKEDGIVKSSGRNIEDSLKNIREDILEISCKNDALAREKYHETAEKVFKTLVDECFQLLEYETVFNRRNEGWDLLLIGTNAPKPYMVVVNCKPADSGSYGTHRNPNFVSNLKSQCIDMCKEQLMGVYRDYVKYMVVVAPDFNQDVIQLIPEFNEISGGVKLSLLPISTLLYLVENYRENPILTHYNSECLFKKDIITTEDVDELFKKSEEHIEELTSKARKVLRDRMTEISKHNTDSCYIKMDEVFLQRTLEEVISTLNPYLLKQGMSEFTGVKNVNINHDYYLLWERVLKGLTEEFTEILREQSLLQIQRSALKEDVIRYLGI</sequence>
<keyword evidence="2" id="KW-1185">Reference proteome</keyword>
<dbReference type="PATRIC" id="fig|129848.4.peg.866"/>
<gene>
    <name evidence="1" type="ORF">MCBB_0863</name>
</gene>
<dbReference type="STRING" id="118062.MCBB_0863"/>
<name>A0A1D3L1F0_9EURY</name>
<evidence type="ECO:0000313" key="1">
    <source>
        <dbReference type="EMBL" id="SCG85427.1"/>
    </source>
</evidence>
<proteinExistence type="predicted"/>
<accession>A0A1D3L1F0</accession>
<dbReference type="AlphaFoldDB" id="A0A1D3L1F0"/>
<protein>
    <recommendedName>
        <fullName evidence="3">Rho termination factor N-terminal domain-containing protein</fullName>
    </recommendedName>
</protein>
<dbReference type="EMBL" id="LT607756">
    <property type="protein sequence ID" value="SCG85427.1"/>
    <property type="molecule type" value="Genomic_DNA"/>
</dbReference>
<dbReference type="KEGG" id="mcub:MCBB_0863"/>